<accession>A0A3M8CEJ3</accession>
<evidence type="ECO:0000256" key="4">
    <source>
        <dbReference type="ARBA" id="ARBA00022692"/>
    </source>
</evidence>
<feature type="transmembrane region" description="Helical" evidence="7">
    <location>
        <begin position="82"/>
        <end position="100"/>
    </location>
</feature>
<evidence type="ECO:0000256" key="1">
    <source>
        <dbReference type="ARBA" id="ARBA00004651"/>
    </source>
</evidence>
<feature type="domain" description="Acyltransferase 3" evidence="8">
    <location>
        <begin position="7"/>
        <end position="359"/>
    </location>
</feature>
<evidence type="ECO:0000256" key="3">
    <source>
        <dbReference type="ARBA" id="ARBA00022475"/>
    </source>
</evidence>
<evidence type="ECO:0000256" key="6">
    <source>
        <dbReference type="ARBA" id="ARBA00023136"/>
    </source>
</evidence>
<feature type="transmembrane region" description="Helical" evidence="7">
    <location>
        <begin position="235"/>
        <end position="255"/>
    </location>
</feature>
<proteinExistence type="inferred from homology"/>
<dbReference type="RefSeq" id="WP_122915039.1">
    <property type="nucleotide sequence ID" value="NZ_RHHT01000056.1"/>
</dbReference>
<keyword evidence="9" id="KW-0012">Acyltransferase</keyword>
<reference evidence="9 10" key="1">
    <citation type="submission" date="2018-10" db="EMBL/GenBank/DDBJ databases">
        <title>Phylogenomics of Brevibacillus.</title>
        <authorList>
            <person name="Dunlap C."/>
        </authorList>
    </citation>
    <scope>NUCLEOTIDE SEQUENCE [LARGE SCALE GENOMIC DNA]</scope>
    <source>
        <strain evidence="9 10">JCM 15085</strain>
    </source>
</reference>
<feature type="transmembrane region" description="Helical" evidence="7">
    <location>
        <begin position="12"/>
        <end position="32"/>
    </location>
</feature>
<dbReference type="GO" id="GO:0009246">
    <property type="term" value="P:enterobacterial common antigen biosynthetic process"/>
    <property type="evidence" value="ECO:0007669"/>
    <property type="project" value="TreeGrafter"/>
</dbReference>
<keyword evidence="9" id="KW-0808">Transferase</keyword>
<comment type="similarity">
    <text evidence="2">Belongs to the acyltransferase 3 family.</text>
</comment>
<feature type="transmembrane region" description="Helical" evidence="7">
    <location>
        <begin position="162"/>
        <end position="180"/>
    </location>
</feature>
<keyword evidence="6 7" id="KW-0472">Membrane</keyword>
<evidence type="ECO:0000259" key="8">
    <source>
        <dbReference type="Pfam" id="PF01757"/>
    </source>
</evidence>
<comment type="caution">
    <text evidence="9">The sequence shown here is derived from an EMBL/GenBank/DDBJ whole genome shotgun (WGS) entry which is preliminary data.</text>
</comment>
<evidence type="ECO:0000256" key="7">
    <source>
        <dbReference type="SAM" id="Phobius"/>
    </source>
</evidence>
<feature type="transmembrane region" description="Helical" evidence="7">
    <location>
        <begin position="275"/>
        <end position="294"/>
    </location>
</feature>
<dbReference type="PANTHER" id="PTHR40074:SF2">
    <property type="entry name" value="O-ACETYLTRANSFERASE WECH"/>
    <property type="match status" value="1"/>
</dbReference>
<protein>
    <submittedName>
        <fullName evidence="9">Acyltransferase</fullName>
    </submittedName>
</protein>
<evidence type="ECO:0000313" key="10">
    <source>
        <dbReference type="Proteomes" id="UP000281915"/>
    </source>
</evidence>
<sequence length="390" mass="45193">MRKERIAELELIRSFAFLAVVYQHVIGIYMRVPGIDQQTAMVYGMWFHLLKFAVPAFVFITGLVLFYNYYEKIAYLSFMRKRITEILLPYLVWSVVYLLLSPDFQKGGDGGGVWNLSKTILTGTASYHLWFVVMIFQFYLFYPWWQQVFRFLRRQAKTLLRFIIIAAGVSLVYGVMMWFSHRYIPAHGFSFHNVWLDTYFIKYRDRNALYYFFYFLLGGMVAVLLTVFRAKIKQYWTWICISFALLYGYVGYELIRDSGSGLINLNVATSLKPSMFLYTVAQLLLIYGLALWLLRNQRLSAMLTRIGQYSYGAYLIHALVLTYVMQGLRALQWFHEGILGSLVAFVLCSLLSFAISYGLSKLPLGWLLVGAAKKKRANPPAAQSSRKAAV</sequence>
<dbReference type="AlphaFoldDB" id="A0A3M8CEJ3"/>
<dbReference type="GO" id="GO:0016413">
    <property type="term" value="F:O-acetyltransferase activity"/>
    <property type="evidence" value="ECO:0007669"/>
    <property type="project" value="TreeGrafter"/>
</dbReference>
<feature type="transmembrane region" description="Helical" evidence="7">
    <location>
        <begin position="306"/>
        <end position="325"/>
    </location>
</feature>
<keyword evidence="5 7" id="KW-1133">Transmembrane helix</keyword>
<name>A0A3M8CEJ3_9BACL</name>
<feature type="transmembrane region" description="Helical" evidence="7">
    <location>
        <begin position="208"/>
        <end position="228"/>
    </location>
</feature>
<keyword evidence="3" id="KW-1003">Cell membrane</keyword>
<evidence type="ECO:0000256" key="2">
    <source>
        <dbReference type="ARBA" id="ARBA00007400"/>
    </source>
</evidence>
<gene>
    <name evidence="9" type="ORF">EDM58_20875</name>
</gene>
<feature type="transmembrane region" description="Helical" evidence="7">
    <location>
        <begin position="52"/>
        <end position="70"/>
    </location>
</feature>
<dbReference type="InterPro" id="IPR002656">
    <property type="entry name" value="Acyl_transf_3_dom"/>
</dbReference>
<dbReference type="PANTHER" id="PTHR40074">
    <property type="entry name" value="O-ACETYLTRANSFERASE WECH"/>
    <property type="match status" value="1"/>
</dbReference>
<evidence type="ECO:0000313" key="9">
    <source>
        <dbReference type="EMBL" id="RNB73245.1"/>
    </source>
</evidence>
<dbReference type="Proteomes" id="UP000281915">
    <property type="component" value="Unassembled WGS sequence"/>
</dbReference>
<dbReference type="GO" id="GO:0005886">
    <property type="term" value="C:plasma membrane"/>
    <property type="evidence" value="ECO:0007669"/>
    <property type="project" value="UniProtKB-SubCell"/>
</dbReference>
<dbReference type="EMBL" id="RHHT01000056">
    <property type="protein sequence ID" value="RNB73245.1"/>
    <property type="molecule type" value="Genomic_DNA"/>
</dbReference>
<feature type="transmembrane region" description="Helical" evidence="7">
    <location>
        <begin position="120"/>
        <end position="142"/>
    </location>
</feature>
<keyword evidence="4 7" id="KW-0812">Transmembrane</keyword>
<feature type="transmembrane region" description="Helical" evidence="7">
    <location>
        <begin position="337"/>
        <end position="359"/>
    </location>
</feature>
<dbReference type="Pfam" id="PF01757">
    <property type="entry name" value="Acyl_transf_3"/>
    <property type="match status" value="1"/>
</dbReference>
<comment type="subcellular location">
    <subcellularLocation>
        <location evidence="1">Cell membrane</location>
        <topology evidence="1">Multi-pass membrane protein</topology>
    </subcellularLocation>
</comment>
<evidence type="ECO:0000256" key="5">
    <source>
        <dbReference type="ARBA" id="ARBA00022989"/>
    </source>
</evidence>
<organism evidence="9 10">
    <name type="scientific">Brevibacillus panacihumi</name>
    <dbReference type="NCBI Taxonomy" id="497735"/>
    <lineage>
        <taxon>Bacteria</taxon>
        <taxon>Bacillati</taxon>
        <taxon>Bacillota</taxon>
        <taxon>Bacilli</taxon>
        <taxon>Bacillales</taxon>
        <taxon>Paenibacillaceae</taxon>
        <taxon>Brevibacillus</taxon>
    </lineage>
</organism>